<proteinExistence type="predicted"/>
<feature type="transmembrane region" description="Helical" evidence="1">
    <location>
        <begin position="32"/>
        <end position="53"/>
    </location>
</feature>
<reference evidence="2 3" key="1">
    <citation type="journal article" date="2014" name="BMC Vet. Res.">
        <title>First report of Corynebacterium pseudotuberculosis from caseous lymphadenitis lesions in Black Alentejano pig (Sus scrofa domesticus).</title>
        <authorList>
            <person name="Oliveira M."/>
            <person name="Barroco C."/>
            <person name="Mottola C."/>
            <person name="Santos R."/>
            <person name="Lemsaddek A."/>
            <person name="Tavares L."/>
            <person name="Semedo-Lemsaddek T."/>
        </authorList>
    </citation>
    <scope>NUCLEOTIDE SEQUENCE [LARGE SCALE GENOMIC DNA]</scope>
    <source>
        <strain evidence="2 3">PO100/5</strain>
    </source>
</reference>
<evidence type="ECO:0000256" key="1">
    <source>
        <dbReference type="SAM" id="Phobius"/>
    </source>
</evidence>
<keyword evidence="1" id="KW-0472">Membrane</keyword>
<reference evidence="2 3" key="3">
    <citation type="journal article" date="2020" name="Int. J. Syst. Evol. Microbiol.">
        <title>Corynebacterium silvaticum sp. nov., a unique group of NTTB corynebacteria in wild boar and roe deer.</title>
        <authorList>
            <person name="Dangel A."/>
            <person name="Berger A."/>
            <person name="Rau J."/>
            <person name="Eisenberg T."/>
            <person name="Kampfer P."/>
            <person name="Margos G."/>
            <person name="Contzen M."/>
            <person name="Busse H.J."/>
            <person name="Konrad R."/>
            <person name="Peters M."/>
            <person name="Sting R."/>
            <person name="Sing A."/>
        </authorList>
    </citation>
    <scope>NUCLEOTIDE SEQUENCE [LARGE SCALE GENOMIC DNA]</scope>
    <source>
        <strain evidence="2 3">PO100/5</strain>
    </source>
</reference>
<protein>
    <recommendedName>
        <fullName evidence="4">Ribosomal protein L7/L12 C-terminal domain-containing protein</fullName>
    </recommendedName>
</protein>
<dbReference type="GeneID" id="75007698"/>
<name>A0A7Y4LGX1_9CORY</name>
<gene>
    <name evidence="2" type="ORF">CBE74_05415</name>
</gene>
<keyword evidence="3" id="KW-1185">Reference proteome</keyword>
<keyword evidence="1" id="KW-1133">Transmembrane helix</keyword>
<evidence type="ECO:0000313" key="3">
    <source>
        <dbReference type="Proteomes" id="UP000195652"/>
    </source>
</evidence>
<dbReference type="EMBL" id="CP021417">
    <property type="protein sequence ID" value="ARU46020.1"/>
    <property type="molecule type" value="Genomic_DNA"/>
</dbReference>
<accession>A0A7Y4LGX1</accession>
<evidence type="ECO:0000313" key="2">
    <source>
        <dbReference type="EMBL" id="ARU46020.1"/>
    </source>
</evidence>
<dbReference type="AlphaFoldDB" id="A0A7Y4LGX1"/>
<keyword evidence="1" id="KW-0812">Transmembrane</keyword>
<sequence length="112" mass="12693">MKTYLYRACLVLCYVYLLFMIGHNFYYGENLLITWIGVVGVILFIAGSVLKIISDKKLKRTTGGELREFSEAQLDELRALKATGQTVKAVKKVRIWYPGLGLLEAKNLVDSM</sequence>
<dbReference type="KEGG" id="csil:CBE74_05415"/>
<dbReference type="Proteomes" id="UP000195652">
    <property type="component" value="Chromosome"/>
</dbReference>
<organism evidence="2 3">
    <name type="scientific">Corynebacterium silvaticum</name>
    <dbReference type="NCBI Taxonomy" id="2320431"/>
    <lineage>
        <taxon>Bacteria</taxon>
        <taxon>Bacillati</taxon>
        <taxon>Actinomycetota</taxon>
        <taxon>Actinomycetes</taxon>
        <taxon>Mycobacteriales</taxon>
        <taxon>Corynebacteriaceae</taxon>
        <taxon>Corynebacterium</taxon>
    </lineage>
</organism>
<reference evidence="2 3" key="4">
    <citation type="journal article" date="2020" name="PLoS ONE">
        <title>Taxonomic classification of strain PO100/5 shows a broader geographic distribution and genetic markers of the recently described Corynebacterium silvaticum.</title>
        <authorList>
            <person name="Viana M.V.C."/>
            <person name="Profeta R."/>
            <person name="da Silva A.L."/>
            <person name="Hurtado R."/>
            <person name="Cerqueira J.C."/>
            <person name="Ribeiro B.F.S."/>
            <person name="Almeida M.O."/>
            <person name="Morais-Rodrigues F."/>
            <person name="Soares S.C."/>
            <person name="Oliveira M."/>
            <person name="Tavares L."/>
            <person name="Figueiredo H."/>
            <person name="Wattam A.R."/>
            <person name="Barh D."/>
            <person name="Ghosh P."/>
            <person name="Silva A."/>
            <person name="Azevedo V."/>
        </authorList>
    </citation>
    <scope>NUCLEOTIDE SEQUENCE [LARGE SCALE GENOMIC DNA]</scope>
    <source>
        <strain evidence="2 3">PO100/5</strain>
    </source>
</reference>
<evidence type="ECO:0008006" key="4">
    <source>
        <dbReference type="Google" id="ProtNLM"/>
    </source>
</evidence>
<dbReference type="RefSeq" id="WP_087453842.1">
    <property type="nucleotide sequence ID" value="NZ_CP021417.2"/>
</dbReference>
<reference evidence="2 3" key="2">
    <citation type="journal article" date="2020" name="Antonie Van Leeuwenhoek">
        <title>Phylogenomic characterisation of a novel corynebacterial species pathogenic to animals.</title>
        <authorList>
            <person name="Moller J."/>
            <person name="Musella L."/>
            <person name="Melnikov V."/>
            <person name="Geissdorfer W."/>
            <person name="Burkovski A."/>
            <person name="Sangal V."/>
        </authorList>
    </citation>
    <scope>NUCLEOTIDE SEQUENCE [LARGE SCALE GENOMIC DNA]</scope>
    <source>
        <strain evidence="2 3">PO100/5</strain>
    </source>
</reference>
<feature type="transmembrane region" description="Helical" evidence="1">
    <location>
        <begin position="5"/>
        <end position="26"/>
    </location>
</feature>